<proteinExistence type="predicted"/>
<evidence type="ECO:0008006" key="4">
    <source>
        <dbReference type="Google" id="ProtNLM"/>
    </source>
</evidence>
<dbReference type="EMBL" id="BMJJ01000007">
    <property type="protein sequence ID" value="GGD25973.1"/>
    <property type="molecule type" value="Genomic_DNA"/>
</dbReference>
<keyword evidence="1" id="KW-0732">Signal</keyword>
<gene>
    <name evidence="2" type="ORF">GCM10011335_31240</name>
</gene>
<name>A0A917DBI9_9HYPH</name>
<dbReference type="Proteomes" id="UP000613160">
    <property type="component" value="Unassembled WGS sequence"/>
</dbReference>
<comment type="caution">
    <text evidence="2">The sequence shown here is derived from an EMBL/GenBank/DDBJ whole genome shotgun (WGS) entry which is preliminary data.</text>
</comment>
<dbReference type="AlphaFoldDB" id="A0A917DBI9"/>
<sequence>MWNSIKRLLAALRASMSAIAGFGQSLFEEFMARIAELRAMPMRAVRNGVPRVTAAQDATRQIIAEPAQAPAMAPAMAPVEEPEPPERSTERVTELGALVRLACERLLVDMPIRDLRLDGPVELFLLSMSTEELRRLHKASDLDVGRHVLGTPMIQAVCGAMMRTPDAERDGPRAEDMAAIRADRVERRQAAYVDNLVQAEIDAYYEREGADELEPSAPRP</sequence>
<keyword evidence="3" id="KW-1185">Reference proteome</keyword>
<feature type="chain" id="PRO_5037687886" description="Flagellar motor switch protein FliG C-terminal domain-containing protein" evidence="1">
    <location>
        <begin position="21"/>
        <end position="220"/>
    </location>
</feature>
<organism evidence="2 3">
    <name type="scientific">Aureimonas glaciei</name>
    <dbReference type="NCBI Taxonomy" id="1776957"/>
    <lineage>
        <taxon>Bacteria</taxon>
        <taxon>Pseudomonadati</taxon>
        <taxon>Pseudomonadota</taxon>
        <taxon>Alphaproteobacteria</taxon>
        <taxon>Hyphomicrobiales</taxon>
        <taxon>Aurantimonadaceae</taxon>
        <taxon>Aureimonas</taxon>
    </lineage>
</organism>
<feature type="signal peptide" evidence="1">
    <location>
        <begin position="1"/>
        <end position="20"/>
    </location>
</feature>
<evidence type="ECO:0000313" key="2">
    <source>
        <dbReference type="EMBL" id="GGD25973.1"/>
    </source>
</evidence>
<protein>
    <recommendedName>
        <fullName evidence="4">Flagellar motor switch protein FliG C-terminal domain-containing protein</fullName>
    </recommendedName>
</protein>
<reference evidence="2" key="2">
    <citation type="submission" date="2020-09" db="EMBL/GenBank/DDBJ databases">
        <authorList>
            <person name="Sun Q."/>
            <person name="Zhou Y."/>
        </authorList>
    </citation>
    <scope>NUCLEOTIDE SEQUENCE</scope>
    <source>
        <strain evidence="2">CGMCC 1.15493</strain>
    </source>
</reference>
<reference evidence="2" key="1">
    <citation type="journal article" date="2014" name="Int. J. Syst. Evol. Microbiol.">
        <title>Complete genome sequence of Corynebacterium casei LMG S-19264T (=DSM 44701T), isolated from a smear-ripened cheese.</title>
        <authorList>
            <consortium name="US DOE Joint Genome Institute (JGI-PGF)"/>
            <person name="Walter F."/>
            <person name="Albersmeier A."/>
            <person name="Kalinowski J."/>
            <person name="Ruckert C."/>
        </authorList>
    </citation>
    <scope>NUCLEOTIDE SEQUENCE</scope>
    <source>
        <strain evidence="2">CGMCC 1.15493</strain>
    </source>
</reference>
<evidence type="ECO:0000313" key="3">
    <source>
        <dbReference type="Proteomes" id="UP000613160"/>
    </source>
</evidence>
<evidence type="ECO:0000256" key="1">
    <source>
        <dbReference type="SAM" id="SignalP"/>
    </source>
</evidence>
<accession>A0A917DBI9</accession>